<proteinExistence type="predicted"/>
<evidence type="ECO:0008006" key="3">
    <source>
        <dbReference type="Google" id="ProtNLM"/>
    </source>
</evidence>
<evidence type="ECO:0000313" key="2">
    <source>
        <dbReference type="Proteomes" id="UP000251166"/>
    </source>
</evidence>
<dbReference type="InterPro" id="IPR011330">
    <property type="entry name" value="Glyco_hydro/deAcase_b/a-brl"/>
</dbReference>
<gene>
    <name evidence="1" type="ORF">DLJ82_1727</name>
</gene>
<name>A0A2Z4YEE1_RHILE</name>
<sequence>MKKCQRDRSFAAILSEGNREQIVAVSMSRLLLSTCLAASFLVPAIAEAADRPKQLVIISFDGAHDNALWLKSREMAAKNGAHFTYFLSCTFLMNEAAKKAYQAPHQKRGKSNVGFAQSDDEIRERLGNIWHAHLEGHDISSHACGHFDGRLWSEADWSAEYATFHATLKNAWKSVGLQEPAGWQDLVDHGIKGFRAPYLSATAGADMIAAEKKAGFTYDASLVTKGPAMPVEEDGIIRFGLPLIPEGPNEKPIIGMDYNLFVRHSKGEEDTADSAEFEDRAYAAFKEAFDKQYAGARVPLQLGFHFVEMNGGAYWRALDRLVSDVCHRADVACVSYSEAIPMIEARGRLQTSGL</sequence>
<protein>
    <recommendedName>
        <fullName evidence="3">Polysaccharide deacetylase</fullName>
    </recommendedName>
</protein>
<dbReference type="GO" id="GO:0005975">
    <property type="term" value="P:carbohydrate metabolic process"/>
    <property type="evidence" value="ECO:0007669"/>
    <property type="project" value="InterPro"/>
</dbReference>
<dbReference type="EMBL" id="CP030760">
    <property type="protein sequence ID" value="AXA39329.1"/>
    <property type="molecule type" value="Genomic_DNA"/>
</dbReference>
<dbReference type="AlphaFoldDB" id="A0A2Z4YEE1"/>
<dbReference type="Gene3D" id="3.20.20.370">
    <property type="entry name" value="Glycoside hydrolase/deacetylase"/>
    <property type="match status" value="1"/>
</dbReference>
<dbReference type="SUPFAM" id="SSF88713">
    <property type="entry name" value="Glycoside hydrolase/deacetylase"/>
    <property type="match status" value="1"/>
</dbReference>
<organism evidence="1 2">
    <name type="scientific">Rhizobium leguminosarum</name>
    <dbReference type="NCBI Taxonomy" id="384"/>
    <lineage>
        <taxon>Bacteria</taxon>
        <taxon>Pseudomonadati</taxon>
        <taxon>Pseudomonadota</taxon>
        <taxon>Alphaproteobacteria</taxon>
        <taxon>Hyphomicrobiales</taxon>
        <taxon>Rhizobiaceae</taxon>
        <taxon>Rhizobium/Agrobacterium group</taxon>
        <taxon>Rhizobium</taxon>
    </lineage>
</organism>
<dbReference type="Proteomes" id="UP000251166">
    <property type="component" value="Chromosome"/>
</dbReference>
<accession>A0A2Z4YEE1</accession>
<evidence type="ECO:0000313" key="1">
    <source>
        <dbReference type="EMBL" id="AXA39329.1"/>
    </source>
</evidence>
<reference evidence="1 2" key="1">
    <citation type="submission" date="2018-07" db="EMBL/GenBank/DDBJ databases">
        <title>Rhizobium leguminosarum strain:ATCC 14479 Genome sequencing and assembly.</title>
        <authorList>
            <person name="Chakraborty R."/>
        </authorList>
    </citation>
    <scope>NUCLEOTIDE SEQUENCE [LARGE SCALE GENOMIC DNA]</scope>
    <source>
        <strain evidence="1 2">ATCC 14479</strain>
    </source>
</reference>